<proteinExistence type="predicted"/>
<evidence type="ECO:0000259" key="6">
    <source>
        <dbReference type="SMART" id="SM00900"/>
    </source>
</evidence>
<dbReference type="GO" id="GO:0010181">
    <property type="term" value="F:FMN binding"/>
    <property type="evidence" value="ECO:0007669"/>
    <property type="project" value="InterPro"/>
</dbReference>
<dbReference type="PANTHER" id="PTHR36118">
    <property type="entry name" value="ION-TRANSLOCATING OXIDOREDUCTASE COMPLEX SUBUNIT G"/>
    <property type="match status" value="1"/>
</dbReference>
<sequence length="213" mass="24120">MAIVKRAAVSTVSLIAIFIFSPLTLVQNLWYKFALKQPVQISQGMHTMAYAEQLVTVEEALKAFMPDADQLTEDIQTLTEAQLADIEAKADLRLKYAYEKQHRFFIGKKDGQVIGYAAQDVVPGKWGPIYYMMLMTPEGAVQDVMVLAYEERRGRPVAKSRFLKQFYGKTVHDEIELMRDIKGITGASISSRGMTEGIRKMIHIFNVCYGKNQ</sequence>
<dbReference type="AlphaFoldDB" id="A0A2H0LLN1"/>
<dbReference type="PANTHER" id="PTHR36118:SF1">
    <property type="entry name" value="ION-TRANSLOCATING OXIDOREDUCTASE COMPLEX SUBUNIT G"/>
    <property type="match status" value="1"/>
</dbReference>
<keyword evidence="4" id="KW-0288">FMN</keyword>
<evidence type="ECO:0000256" key="5">
    <source>
        <dbReference type="ARBA" id="ARBA00022982"/>
    </source>
</evidence>
<keyword evidence="1" id="KW-0813">Transport</keyword>
<evidence type="ECO:0000256" key="1">
    <source>
        <dbReference type="ARBA" id="ARBA00022448"/>
    </source>
</evidence>
<name>A0A2H0LLN1_9BACT</name>
<feature type="domain" description="FMN-binding" evidence="6">
    <location>
        <begin position="124"/>
        <end position="205"/>
    </location>
</feature>
<comment type="caution">
    <text evidence="7">The sequence shown here is derived from an EMBL/GenBank/DDBJ whole genome shotgun (WGS) entry which is preliminary data.</text>
</comment>
<reference evidence="7 8" key="1">
    <citation type="submission" date="2017-09" db="EMBL/GenBank/DDBJ databases">
        <title>Depth-based differentiation of microbial function through sediment-hosted aquifers and enrichment of novel symbionts in the deep terrestrial subsurface.</title>
        <authorList>
            <person name="Probst A.J."/>
            <person name="Ladd B."/>
            <person name="Jarett J.K."/>
            <person name="Geller-Mcgrath D.E."/>
            <person name="Sieber C.M."/>
            <person name="Emerson J.B."/>
            <person name="Anantharaman K."/>
            <person name="Thomas B.C."/>
            <person name="Malmstrom R."/>
            <person name="Stieglmeier M."/>
            <person name="Klingl A."/>
            <person name="Woyke T."/>
            <person name="Ryan C.M."/>
            <person name="Banfield J.F."/>
        </authorList>
    </citation>
    <scope>NUCLEOTIDE SEQUENCE [LARGE SCALE GENOMIC DNA]</scope>
    <source>
        <strain evidence="7">CG11_big_fil_rev_8_21_14_0_20_45_26</strain>
    </source>
</reference>
<dbReference type="EMBL" id="PCVY01000069">
    <property type="protein sequence ID" value="PIQ85312.1"/>
    <property type="molecule type" value="Genomic_DNA"/>
</dbReference>
<keyword evidence="2" id="KW-0597">Phosphoprotein</keyword>
<evidence type="ECO:0000256" key="4">
    <source>
        <dbReference type="ARBA" id="ARBA00022643"/>
    </source>
</evidence>
<dbReference type="GO" id="GO:0022900">
    <property type="term" value="P:electron transport chain"/>
    <property type="evidence" value="ECO:0007669"/>
    <property type="project" value="InterPro"/>
</dbReference>
<dbReference type="InterPro" id="IPR010209">
    <property type="entry name" value="Ion_transpt_RnfG/RsxG"/>
</dbReference>
<keyword evidence="3" id="KW-0285">Flavoprotein</keyword>
<organism evidence="7 8">
    <name type="scientific">Candidatus Abzuiibacterium crystallinum</name>
    <dbReference type="NCBI Taxonomy" id="1974748"/>
    <lineage>
        <taxon>Bacteria</taxon>
        <taxon>Pseudomonadati</taxon>
        <taxon>Candidatus Omnitrophota</taxon>
        <taxon>Candidatus Abzuiibacterium</taxon>
    </lineage>
</organism>
<dbReference type="GO" id="GO:0005886">
    <property type="term" value="C:plasma membrane"/>
    <property type="evidence" value="ECO:0007669"/>
    <property type="project" value="InterPro"/>
</dbReference>
<protein>
    <recommendedName>
        <fullName evidence="6">FMN-binding domain-containing protein</fullName>
    </recommendedName>
</protein>
<dbReference type="SMART" id="SM00900">
    <property type="entry name" value="FMN_bind"/>
    <property type="match status" value="1"/>
</dbReference>
<evidence type="ECO:0000313" key="7">
    <source>
        <dbReference type="EMBL" id="PIQ85312.1"/>
    </source>
</evidence>
<evidence type="ECO:0000256" key="3">
    <source>
        <dbReference type="ARBA" id="ARBA00022630"/>
    </source>
</evidence>
<evidence type="ECO:0000256" key="2">
    <source>
        <dbReference type="ARBA" id="ARBA00022553"/>
    </source>
</evidence>
<dbReference type="Pfam" id="PF04205">
    <property type="entry name" value="FMN_bind"/>
    <property type="match status" value="1"/>
</dbReference>
<keyword evidence="5" id="KW-0249">Electron transport</keyword>
<accession>A0A2H0LLN1</accession>
<dbReference type="Proteomes" id="UP000230859">
    <property type="component" value="Unassembled WGS sequence"/>
</dbReference>
<gene>
    <name evidence="7" type="ORF">COV74_09360</name>
</gene>
<dbReference type="GO" id="GO:0009055">
    <property type="term" value="F:electron transfer activity"/>
    <property type="evidence" value="ECO:0007669"/>
    <property type="project" value="InterPro"/>
</dbReference>
<dbReference type="InterPro" id="IPR007329">
    <property type="entry name" value="FMN-bd"/>
</dbReference>
<evidence type="ECO:0000313" key="8">
    <source>
        <dbReference type="Proteomes" id="UP000230859"/>
    </source>
</evidence>